<gene>
    <name evidence="2" type="ORF">EYF80_054721</name>
</gene>
<organism evidence="2 3">
    <name type="scientific">Liparis tanakae</name>
    <name type="common">Tanaka's snailfish</name>
    <dbReference type="NCBI Taxonomy" id="230148"/>
    <lineage>
        <taxon>Eukaryota</taxon>
        <taxon>Metazoa</taxon>
        <taxon>Chordata</taxon>
        <taxon>Craniata</taxon>
        <taxon>Vertebrata</taxon>
        <taxon>Euteleostomi</taxon>
        <taxon>Actinopterygii</taxon>
        <taxon>Neopterygii</taxon>
        <taxon>Teleostei</taxon>
        <taxon>Neoteleostei</taxon>
        <taxon>Acanthomorphata</taxon>
        <taxon>Eupercaria</taxon>
        <taxon>Perciformes</taxon>
        <taxon>Cottioidei</taxon>
        <taxon>Cottales</taxon>
        <taxon>Liparidae</taxon>
        <taxon>Liparis</taxon>
    </lineage>
</organism>
<proteinExistence type="predicted"/>
<name>A0A4Z2F1N4_9TELE</name>
<dbReference type="AlphaFoldDB" id="A0A4Z2F1N4"/>
<keyword evidence="3" id="KW-1185">Reference proteome</keyword>
<dbReference type="Proteomes" id="UP000314294">
    <property type="component" value="Unassembled WGS sequence"/>
</dbReference>
<evidence type="ECO:0000313" key="2">
    <source>
        <dbReference type="EMBL" id="TNN35116.1"/>
    </source>
</evidence>
<reference evidence="2 3" key="1">
    <citation type="submission" date="2019-03" db="EMBL/GenBank/DDBJ databases">
        <title>First draft genome of Liparis tanakae, snailfish: a comprehensive survey of snailfish specific genes.</title>
        <authorList>
            <person name="Kim W."/>
            <person name="Song I."/>
            <person name="Jeong J.-H."/>
            <person name="Kim D."/>
            <person name="Kim S."/>
            <person name="Ryu S."/>
            <person name="Song J.Y."/>
            <person name="Lee S.K."/>
        </authorList>
    </citation>
    <scope>NUCLEOTIDE SEQUENCE [LARGE SCALE GENOMIC DNA]</scope>
    <source>
        <tissue evidence="2">Muscle</tissue>
    </source>
</reference>
<evidence type="ECO:0000313" key="3">
    <source>
        <dbReference type="Proteomes" id="UP000314294"/>
    </source>
</evidence>
<sequence>MCCPTVTEAPVTEAPVIRGVGLPRAPRPNATERFLNRQPRIVKIGDDIMNSEKTRQGAKNGRGPLKNNGLQ</sequence>
<comment type="caution">
    <text evidence="2">The sequence shown here is derived from an EMBL/GenBank/DDBJ whole genome shotgun (WGS) entry which is preliminary data.</text>
</comment>
<protein>
    <submittedName>
        <fullName evidence="2">Uncharacterized protein</fullName>
    </submittedName>
</protein>
<evidence type="ECO:0000256" key="1">
    <source>
        <dbReference type="SAM" id="MobiDB-lite"/>
    </source>
</evidence>
<accession>A0A4Z2F1N4</accession>
<feature type="compositionally biased region" description="Basic and acidic residues" evidence="1">
    <location>
        <begin position="45"/>
        <end position="55"/>
    </location>
</feature>
<feature type="region of interest" description="Disordered" evidence="1">
    <location>
        <begin position="45"/>
        <end position="71"/>
    </location>
</feature>
<dbReference type="EMBL" id="SRLO01001828">
    <property type="protein sequence ID" value="TNN35116.1"/>
    <property type="molecule type" value="Genomic_DNA"/>
</dbReference>